<dbReference type="InterPro" id="IPR011010">
    <property type="entry name" value="DNA_brk_join_enz"/>
</dbReference>
<dbReference type="GO" id="GO:0006310">
    <property type="term" value="P:DNA recombination"/>
    <property type="evidence" value="ECO:0007669"/>
    <property type="project" value="UniProtKB-KW"/>
</dbReference>
<dbReference type="PANTHER" id="PTHR30349">
    <property type="entry name" value="PHAGE INTEGRASE-RELATED"/>
    <property type="match status" value="1"/>
</dbReference>
<dbReference type="InterPro" id="IPR013762">
    <property type="entry name" value="Integrase-like_cat_sf"/>
</dbReference>
<dbReference type="STRING" id="927665.HMPREF1535_03396"/>
<dbReference type="Proteomes" id="UP000033047">
    <property type="component" value="Unassembled WGS sequence"/>
</dbReference>
<dbReference type="PATRIC" id="fig|927665.4.peg.3489"/>
<dbReference type="PANTHER" id="PTHR30349:SF64">
    <property type="entry name" value="PROPHAGE INTEGRASE INTD-RELATED"/>
    <property type="match status" value="1"/>
</dbReference>
<dbReference type="InterPro" id="IPR002104">
    <property type="entry name" value="Integrase_catalytic"/>
</dbReference>
<comment type="similarity">
    <text evidence="1">Belongs to the 'phage' integrase family.</text>
</comment>
<evidence type="ECO:0000256" key="2">
    <source>
        <dbReference type="ARBA" id="ARBA00022908"/>
    </source>
</evidence>
<dbReference type="GO" id="GO:0003677">
    <property type="term" value="F:DNA binding"/>
    <property type="evidence" value="ECO:0007669"/>
    <property type="project" value="UniProtKB-UniRule"/>
</dbReference>
<dbReference type="HOGENOM" id="CLU_033139_0_0_10"/>
<reference evidence="7 8" key="1">
    <citation type="submission" date="2013-04" db="EMBL/GenBank/DDBJ databases">
        <title>The Genome Sequence of Parabacteroides goldsteinii DSM 19448.</title>
        <authorList>
            <consortium name="The Broad Institute Genomics Platform"/>
            <person name="Earl A."/>
            <person name="Ward D."/>
            <person name="Feldgarden M."/>
            <person name="Gevers D."/>
            <person name="Martens E."/>
            <person name="Sakamoto M."/>
            <person name="Benno Y."/>
            <person name="Song Y."/>
            <person name="Liu C."/>
            <person name="Lee J."/>
            <person name="Bolanos M."/>
            <person name="Vaisanen M.L."/>
            <person name="Finegold S.M."/>
            <person name="Walker B."/>
            <person name="Young S."/>
            <person name="Zeng Q."/>
            <person name="Gargeya S."/>
            <person name="Fitzgerald M."/>
            <person name="Haas B."/>
            <person name="Abouelleil A."/>
            <person name="Allen A.W."/>
            <person name="Alvarado L."/>
            <person name="Arachchi H.M."/>
            <person name="Berlin A.M."/>
            <person name="Chapman S.B."/>
            <person name="Gainer-Dewar J."/>
            <person name="Goldberg J."/>
            <person name="Griggs A."/>
            <person name="Gujja S."/>
            <person name="Hansen M."/>
            <person name="Howarth C."/>
            <person name="Imamovic A."/>
            <person name="Ireland A."/>
            <person name="Larimer J."/>
            <person name="McCowan C."/>
            <person name="Murphy C."/>
            <person name="Pearson M."/>
            <person name="Poon T.W."/>
            <person name="Priest M."/>
            <person name="Roberts A."/>
            <person name="Saif S."/>
            <person name="Shea T."/>
            <person name="Sisk P."/>
            <person name="Sykes S."/>
            <person name="Wortman J."/>
            <person name="Nusbaum C."/>
            <person name="Birren B."/>
        </authorList>
    </citation>
    <scope>NUCLEOTIDE SEQUENCE [LARGE SCALE GENOMIC DNA]</scope>
    <source>
        <strain evidence="7 8">DSM 19448</strain>
    </source>
</reference>
<gene>
    <name evidence="7" type="ORF">HMPREF1535_03396</name>
</gene>
<evidence type="ECO:0000259" key="6">
    <source>
        <dbReference type="PROSITE" id="PS51900"/>
    </source>
</evidence>
<evidence type="ECO:0000256" key="3">
    <source>
        <dbReference type="ARBA" id="ARBA00023125"/>
    </source>
</evidence>
<dbReference type="Gene3D" id="1.10.150.130">
    <property type="match status" value="1"/>
</dbReference>
<dbReference type="InterPro" id="IPR010998">
    <property type="entry name" value="Integrase_recombinase_N"/>
</dbReference>
<dbReference type="CDD" id="cd01185">
    <property type="entry name" value="INTN1_C_like"/>
    <property type="match status" value="1"/>
</dbReference>
<dbReference type="Pfam" id="PF13102">
    <property type="entry name" value="Phage_int_SAM_5"/>
    <property type="match status" value="1"/>
</dbReference>
<dbReference type="InterPro" id="IPR025269">
    <property type="entry name" value="SAM-like_dom"/>
</dbReference>
<proteinExistence type="inferred from homology"/>
<dbReference type="GeneID" id="69979922"/>
<sequence>METSYVKEVKRNFRGNLLNYISFLEKEKSGSAQSTASLYKVTLGHLERFVGTDILKMKQVTPLLVKDFVSYLQSLNLSPNSVTNYTSIFRTVFNSAVSENLVTPETNPFQKIHLRPVSTYKRSVGIQVIKDMTELDLKGKKRLDFARDLFLFSFMACGMAFVDLAHLTQNNVRGNVLVYYRVKTKTEIRVTITSGMRRLLEKYARENSNLLFPVLQSEEVSYERYKVALRTYNRRLATIGDMIDCPVKLTSYVARHSWAMQAKENSVSVAVISQALGHTSEKTTLFYLKELDQNIIDRVNLKIIDFVEKWVSKSNCKN</sequence>
<dbReference type="InterPro" id="IPR050090">
    <property type="entry name" value="Tyrosine_recombinase_XerCD"/>
</dbReference>
<keyword evidence="2" id="KW-0229">DNA integration</keyword>
<accession>A0A0F5J7X9</accession>
<dbReference type="AlphaFoldDB" id="A0A0F5J7X9"/>
<evidence type="ECO:0000256" key="1">
    <source>
        <dbReference type="ARBA" id="ARBA00008857"/>
    </source>
</evidence>
<keyword evidence="3 5" id="KW-0238">DNA-binding</keyword>
<name>A0A0F5J7X9_9BACT</name>
<evidence type="ECO:0000256" key="5">
    <source>
        <dbReference type="PROSITE-ProRule" id="PRU01248"/>
    </source>
</evidence>
<dbReference type="SUPFAM" id="SSF56349">
    <property type="entry name" value="DNA breaking-rejoining enzymes"/>
    <property type="match status" value="1"/>
</dbReference>
<evidence type="ECO:0000313" key="8">
    <source>
        <dbReference type="Proteomes" id="UP000033047"/>
    </source>
</evidence>
<dbReference type="Gene3D" id="1.10.443.10">
    <property type="entry name" value="Intergrase catalytic core"/>
    <property type="match status" value="1"/>
</dbReference>
<keyword evidence="4" id="KW-0233">DNA recombination</keyword>
<dbReference type="PROSITE" id="PS51900">
    <property type="entry name" value="CB"/>
    <property type="match status" value="1"/>
</dbReference>
<comment type="caution">
    <text evidence="7">The sequence shown here is derived from an EMBL/GenBank/DDBJ whole genome shotgun (WGS) entry which is preliminary data.</text>
</comment>
<evidence type="ECO:0000256" key="4">
    <source>
        <dbReference type="ARBA" id="ARBA00023172"/>
    </source>
</evidence>
<dbReference type="GO" id="GO:0015074">
    <property type="term" value="P:DNA integration"/>
    <property type="evidence" value="ECO:0007669"/>
    <property type="project" value="UniProtKB-KW"/>
</dbReference>
<dbReference type="RefSeq" id="WP_007659167.1">
    <property type="nucleotide sequence ID" value="NZ_KQ033913.1"/>
</dbReference>
<evidence type="ECO:0000313" key="7">
    <source>
        <dbReference type="EMBL" id="KKB53843.1"/>
    </source>
</evidence>
<feature type="domain" description="Core-binding (CB)" evidence="6">
    <location>
        <begin position="11"/>
        <end position="97"/>
    </location>
</feature>
<organism evidence="7 8">
    <name type="scientific">Parabacteroides goldsteinii DSM 19448 = WAL 12034</name>
    <dbReference type="NCBI Taxonomy" id="927665"/>
    <lineage>
        <taxon>Bacteria</taxon>
        <taxon>Pseudomonadati</taxon>
        <taxon>Bacteroidota</taxon>
        <taxon>Bacteroidia</taxon>
        <taxon>Bacteroidales</taxon>
        <taxon>Tannerellaceae</taxon>
        <taxon>Parabacteroides</taxon>
    </lineage>
</organism>
<dbReference type="InterPro" id="IPR044068">
    <property type="entry name" value="CB"/>
</dbReference>
<protein>
    <recommendedName>
        <fullName evidence="6">Core-binding (CB) domain-containing protein</fullName>
    </recommendedName>
</protein>
<dbReference type="EMBL" id="AQHV01000014">
    <property type="protein sequence ID" value="KKB53843.1"/>
    <property type="molecule type" value="Genomic_DNA"/>
</dbReference>
<dbReference type="Pfam" id="PF00589">
    <property type="entry name" value="Phage_integrase"/>
    <property type="match status" value="1"/>
</dbReference>